<keyword evidence="3" id="KW-0804">Transcription</keyword>
<dbReference type="InterPro" id="IPR018060">
    <property type="entry name" value="HTH_AraC"/>
</dbReference>
<dbReference type="RefSeq" id="WP_143117395.1">
    <property type="nucleotide sequence ID" value="NZ_CP011402.1"/>
</dbReference>
<dbReference type="GO" id="GO:0043565">
    <property type="term" value="F:sequence-specific DNA binding"/>
    <property type="evidence" value="ECO:0007669"/>
    <property type="project" value="InterPro"/>
</dbReference>
<dbReference type="EMBL" id="FOEC01000015">
    <property type="protein sequence ID" value="SEO98040.1"/>
    <property type="molecule type" value="Genomic_DNA"/>
</dbReference>
<feature type="domain" description="HTH araC/xylS-type" evidence="4">
    <location>
        <begin position="219"/>
        <end position="318"/>
    </location>
</feature>
<dbReference type="PROSITE" id="PS00041">
    <property type="entry name" value="HTH_ARAC_FAMILY_1"/>
    <property type="match status" value="1"/>
</dbReference>
<proteinExistence type="predicted"/>
<reference evidence="6" key="1">
    <citation type="submission" date="2016-10" db="EMBL/GenBank/DDBJ databases">
        <authorList>
            <person name="Varghese N."/>
        </authorList>
    </citation>
    <scope>NUCLEOTIDE SEQUENCE [LARGE SCALE GENOMIC DNA]</scope>
    <source>
        <strain evidence="6">DSM 21843</strain>
    </source>
</reference>
<dbReference type="PANTHER" id="PTHR47893:SF1">
    <property type="entry name" value="REGULATORY PROTEIN PCHR"/>
    <property type="match status" value="1"/>
</dbReference>
<evidence type="ECO:0000256" key="2">
    <source>
        <dbReference type="ARBA" id="ARBA00023125"/>
    </source>
</evidence>
<sequence length="325" mass="36184">MVSRVTSIAKKPATPEIRHSVIGPGGSGIGALRGYELFSGVQVATVDVHSSACDFRSSRNHDEGEFIICYCQRGSLEYKCDDGLTRNIASGETFIIRIGAIGQAHCRVPHGTFHGIGVLVSPALLSSPARKIADLSFELDLELFFEMLSGMGDFFGVPCDPALSHIFAELYEMLPPKDMGHMRLKTIELALLVVRILQGDRRVRLSGEESTNRRASVAYQAQEIMMRDITRQATITELARECHTSPTVLKESFKQVFGVPVYTWYRTFRIHRACELLKDRRDDSIAAIAAEVGYANPSKFAKAFSDCMGTTPYIWRENLNRTNEK</sequence>
<dbReference type="InterPro" id="IPR009057">
    <property type="entry name" value="Homeodomain-like_sf"/>
</dbReference>
<dbReference type="GO" id="GO:0003700">
    <property type="term" value="F:DNA-binding transcription factor activity"/>
    <property type="evidence" value="ECO:0007669"/>
    <property type="project" value="InterPro"/>
</dbReference>
<dbReference type="Gene3D" id="1.10.10.60">
    <property type="entry name" value="Homeodomain-like"/>
    <property type="match status" value="1"/>
</dbReference>
<evidence type="ECO:0000313" key="6">
    <source>
        <dbReference type="Proteomes" id="UP000182975"/>
    </source>
</evidence>
<dbReference type="OrthoDB" id="3194870at2"/>
<protein>
    <submittedName>
        <fullName evidence="5">AraC-type DNA-binding protein</fullName>
    </submittedName>
</protein>
<dbReference type="Pfam" id="PF12833">
    <property type="entry name" value="HTH_18"/>
    <property type="match status" value="1"/>
</dbReference>
<dbReference type="STRING" id="79604.AAY81_01050"/>
<dbReference type="SUPFAM" id="SSF46689">
    <property type="entry name" value="Homeodomain-like"/>
    <property type="match status" value="2"/>
</dbReference>
<keyword evidence="2 5" id="KW-0238">DNA-binding</keyword>
<dbReference type="PANTHER" id="PTHR47893">
    <property type="entry name" value="REGULATORY PROTEIN PCHR"/>
    <property type="match status" value="1"/>
</dbReference>
<dbReference type="AlphaFoldDB" id="A0A1H8U439"/>
<accession>A0A1H8U439</accession>
<dbReference type="InterPro" id="IPR018062">
    <property type="entry name" value="HTH_AraC-typ_CS"/>
</dbReference>
<evidence type="ECO:0000256" key="3">
    <source>
        <dbReference type="ARBA" id="ARBA00023163"/>
    </source>
</evidence>
<organism evidence="5 6">
    <name type="scientific">Denitrobacterium detoxificans</name>
    <dbReference type="NCBI Taxonomy" id="79604"/>
    <lineage>
        <taxon>Bacteria</taxon>
        <taxon>Bacillati</taxon>
        <taxon>Actinomycetota</taxon>
        <taxon>Coriobacteriia</taxon>
        <taxon>Eggerthellales</taxon>
        <taxon>Eggerthellaceae</taxon>
        <taxon>Denitrobacterium</taxon>
    </lineage>
</organism>
<keyword evidence="1" id="KW-0805">Transcription regulation</keyword>
<dbReference type="Proteomes" id="UP000182975">
    <property type="component" value="Unassembled WGS sequence"/>
</dbReference>
<keyword evidence="6" id="KW-1185">Reference proteome</keyword>
<name>A0A1H8U439_9ACTN</name>
<gene>
    <name evidence="5" type="ORF">SAMN02910314_01807</name>
</gene>
<dbReference type="SMART" id="SM00342">
    <property type="entry name" value="HTH_ARAC"/>
    <property type="match status" value="1"/>
</dbReference>
<evidence type="ECO:0000259" key="4">
    <source>
        <dbReference type="PROSITE" id="PS01124"/>
    </source>
</evidence>
<dbReference type="InterPro" id="IPR053142">
    <property type="entry name" value="PchR_regulatory_protein"/>
</dbReference>
<dbReference type="PROSITE" id="PS01124">
    <property type="entry name" value="HTH_ARAC_FAMILY_2"/>
    <property type="match status" value="1"/>
</dbReference>
<evidence type="ECO:0000256" key="1">
    <source>
        <dbReference type="ARBA" id="ARBA00023015"/>
    </source>
</evidence>
<evidence type="ECO:0000313" key="5">
    <source>
        <dbReference type="EMBL" id="SEO98040.1"/>
    </source>
</evidence>